<dbReference type="InterPro" id="IPR001073">
    <property type="entry name" value="C1q_dom"/>
</dbReference>
<feature type="domain" description="C1q" evidence="1">
    <location>
        <begin position="28"/>
        <end position="166"/>
    </location>
</feature>
<name>A0ABM1VVE9_APLCA</name>
<proteinExistence type="predicted"/>
<dbReference type="Proteomes" id="UP000694888">
    <property type="component" value="Unplaced"/>
</dbReference>
<dbReference type="RefSeq" id="XP_035826391.1">
    <property type="nucleotide sequence ID" value="XM_035970498.1"/>
</dbReference>
<evidence type="ECO:0000313" key="3">
    <source>
        <dbReference type="RefSeq" id="XP_035826391.1"/>
    </source>
</evidence>
<organism evidence="2 3">
    <name type="scientific">Aplysia californica</name>
    <name type="common">California sea hare</name>
    <dbReference type="NCBI Taxonomy" id="6500"/>
    <lineage>
        <taxon>Eukaryota</taxon>
        <taxon>Metazoa</taxon>
        <taxon>Spiralia</taxon>
        <taxon>Lophotrochozoa</taxon>
        <taxon>Mollusca</taxon>
        <taxon>Gastropoda</taxon>
        <taxon>Heterobranchia</taxon>
        <taxon>Euthyneura</taxon>
        <taxon>Tectipleura</taxon>
        <taxon>Aplysiida</taxon>
        <taxon>Aplysioidea</taxon>
        <taxon>Aplysiidae</taxon>
        <taxon>Aplysia</taxon>
    </lineage>
</organism>
<evidence type="ECO:0000259" key="1">
    <source>
        <dbReference type="PROSITE" id="PS50871"/>
    </source>
</evidence>
<accession>A0ABM1VVE9</accession>
<reference evidence="3" key="1">
    <citation type="submission" date="2025-08" db="UniProtKB">
        <authorList>
            <consortium name="RefSeq"/>
        </authorList>
    </citation>
    <scope>IDENTIFICATION</scope>
</reference>
<dbReference type="SUPFAM" id="SSF49842">
    <property type="entry name" value="TNF-like"/>
    <property type="match status" value="1"/>
</dbReference>
<dbReference type="PROSITE" id="PS50871">
    <property type="entry name" value="C1Q"/>
    <property type="match status" value="1"/>
</dbReference>
<evidence type="ECO:0000313" key="2">
    <source>
        <dbReference type="Proteomes" id="UP000694888"/>
    </source>
</evidence>
<dbReference type="Gene3D" id="2.60.120.40">
    <property type="match status" value="1"/>
</dbReference>
<gene>
    <name evidence="3" type="primary">LOC118477889</name>
</gene>
<sequence>MWKEFLKRRTENIETTLRLDGGAGLVAFQAFFSDSSDQSSEDMSFPNTSAPIVFPHVPLNVIDAYDSQTGKFTVPKENIYLLATRVSTAFGSGSAIFSIYRNEQVLAKAETHSLRQEPDGVTAVAIARLERGEVVEVRSELTSSARIYRGSNTWFLAISLNPSMKDSTPIAVA</sequence>
<protein>
    <submittedName>
        <fullName evidence="3">Uncharacterized protein LOC118477889</fullName>
    </submittedName>
</protein>
<dbReference type="Pfam" id="PF00386">
    <property type="entry name" value="C1q"/>
    <property type="match status" value="1"/>
</dbReference>
<keyword evidence="2" id="KW-1185">Reference proteome</keyword>
<dbReference type="GeneID" id="118477889"/>
<dbReference type="InterPro" id="IPR008983">
    <property type="entry name" value="Tumour_necrosis_fac-like_dom"/>
</dbReference>